<feature type="coiled-coil region" evidence="1">
    <location>
        <begin position="41"/>
        <end position="68"/>
    </location>
</feature>
<name>A0A0C2W2W2_AMAMK</name>
<evidence type="ECO:0000313" key="3">
    <source>
        <dbReference type="EMBL" id="KIL55427.1"/>
    </source>
</evidence>
<feature type="domain" description="BZIP" evidence="2">
    <location>
        <begin position="8"/>
        <end position="22"/>
    </location>
</feature>
<dbReference type="PROSITE" id="PS00036">
    <property type="entry name" value="BZIP_BASIC"/>
    <property type="match status" value="1"/>
</dbReference>
<keyword evidence="1" id="KW-0175">Coiled coil</keyword>
<dbReference type="OrthoDB" id="2285533at2759"/>
<gene>
    <name evidence="3" type="ORF">M378DRAFT_173650</name>
</gene>
<dbReference type="Proteomes" id="UP000054549">
    <property type="component" value="Unassembled WGS sequence"/>
</dbReference>
<dbReference type="HOGENOM" id="CLU_2440369_0_0_1"/>
<dbReference type="EMBL" id="KN818517">
    <property type="protein sequence ID" value="KIL55427.1"/>
    <property type="molecule type" value="Genomic_DNA"/>
</dbReference>
<evidence type="ECO:0000313" key="4">
    <source>
        <dbReference type="Proteomes" id="UP000054549"/>
    </source>
</evidence>
<reference evidence="3 4" key="1">
    <citation type="submission" date="2014-04" db="EMBL/GenBank/DDBJ databases">
        <title>Evolutionary Origins and Diversification of the Mycorrhizal Mutualists.</title>
        <authorList>
            <consortium name="DOE Joint Genome Institute"/>
            <consortium name="Mycorrhizal Genomics Consortium"/>
            <person name="Kohler A."/>
            <person name="Kuo A."/>
            <person name="Nagy L.G."/>
            <person name="Floudas D."/>
            <person name="Copeland A."/>
            <person name="Barry K.W."/>
            <person name="Cichocki N."/>
            <person name="Veneault-Fourrey C."/>
            <person name="LaButti K."/>
            <person name="Lindquist E.A."/>
            <person name="Lipzen A."/>
            <person name="Lundell T."/>
            <person name="Morin E."/>
            <person name="Murat C."/>
            <person name="Riley R."/>
            <person name="Ohm R."/>
            <person name="Sun H."/>
            <person name="Tunlid A."/>
            <person name="Henrissat B."/>
            <person name="Grigoriev I.V."/>
            <person name="Hibbett D.S."/>
            <person name="Martin F."/>
        </authorList>
    </citation>
    <scope>NUCLEOTIDE SEQUENCE [LARGE SCALE GENOMIC DNA]</scope>
    <source>
        <strain evidence="3 4">Koide BX008</strain>
    </source>
</reference>
<dbReference type="Gene3D" id="1.20.5.170">
    <property type="match status" value="1"/>
</dbReference>
<dbReference type="AlphaFoldDB" id="A0A0C2W2W2"/>
<evidence type="ECO:0000259" key="2">
    <source>
        <dbReference type="PROSITE" id="PS00036"/>
    </source>
</evidence>
<dbReference type="InterPro" id="IPR004827">
    <property type="entry name" value="bZIP"/>
</dbReference>
<keyword evidence="4" id="KW-1185">Reference proteome</keyword>
<organism evidence="3 4">
    <name type="scientific">Amanita muscaria (strain Koide BX008)</name>
    <dbReference type="NCBI Taxonomy" id="946122"/>
    <lineage>
        <taxon>Eukaryota</taxon>
        <taxon>Fungi</taxon>
        <taxon>Dikarya</taxon>
        <taxon>Basidiomycota</taxon>
        <taxon>Agaricomycotina</taxon>
        <taxon>Agaricomycetes</taxon>
        <taxon>Agaricomycetidae</taxon>
        <taxon>Agaricales</taxon>
        <taxon>Pluteineae</taxon>
        <taxon>Amanitaceae</taxon>
        <taxon>Amanita</taxon>
    </lineage>
</organism>
<sequence>MSSDVALRKKKNAAAQATFRARRANYIAILEETVTNLESIVLEVQVSLEESRNEVQEMRDENSCLRQELEKFWRAFWAKESEERNHIVFI</sequence>
<dbReference type="GO" id="GO:0003700">
    <property type="term" value="F:DNA-binding transcription factor activity"/>
    <property type="evidence" value="ECO:0007669"/>
    <property type="project" value="InterPro"/>
</dbReference>
<protein>
    <recommendedName>
        <fullName evidence="2">BZIP domain-containing protein</fullName>
    </recommendedName>
</protein>
<proteinExistence type="predicted"/>
<evidence type="ECO:0000256" key="1">
    <source>
        <dbReference type="SAM" id="Coils"/>
    </source>
</evidence>
<dbReference type="SUPFAM" id="SSF57959">
    <property type="entry name" value="Leucine zipper domain"/>
    <property type="match status" value="1"/>
</dbReference>
<dbReference type="CDD" id="cd14688">
    <property type="entry name" value="bZIP_YAP"/>
    <property type="match status" value="1"/>
</dbReference>
<dbReference type="InParanoid" id="A0A0C2W2W2"/>
<accession>A0A0C2W2W2</accession>
<dbReference type="InterPro" id="IPR046347">
    <property type="entry name" value="bZIP_sf"/>
</dbReference>